<dbReference type="Proteomes" id="UP000011016">
    <property type="component" value="Unassembled WGS sequence"/>
</dbReference>
<protein>
    <submittedName>
        <fullName evidence="2">Putative secreted protein</fullName>
    </submittedName>
</protein>
<proteinExistence type="predicted"/>
<evidence type="ECO:0000313" key="3">
    <source>
        <dbReference type="EMBL" id="EJZ82182.1"/>
    </source>
</evidence>
<dbReference type="eggNOG" id="COG3513">
    <property type="taxonomic scope" value="Bacteria"/>
</dbReference>
<evidence type="ECO:0000313" key="2">
    <source>
        <dbReference type="EMBL" id="CCI83323.1"/>
    </source>
</evidence>
<dbReference type="AlphaFoldDB" id="I7IWX3"/>
<gene>
    <name evidence="2" type="ORF">BN46_0586</name>
    <name evidence="3" type="ORF">HMPREF9719_00948</name>
</gene>
<dbReference type="OrthoDB" id="5196645at2"/>
<evidence type="ECO:0000313" key="4">
    <source>
        <dbReference type="Proteomes" id="UP000006078"/>
    </source>
</evidence>
<reference evidence="3 4" key="2">
    <citation type="submission" date="2012-08" db="EMBL/GenBank/DDBJ databases">
        <title>The Genome Sequence of Turicella otitidis ATCC 51513.</title>
        <authorList>
            <consortium name="The Broad Institute Genome Sequencing Platform"/>
            <person name="Earl A."/>
            <person name="Ward D."/>
            <person name="Feldgarden M."/>
            <person name="Gevers D."/>
            <person name="Huys G."/>
            <person name="Walker B."/>
            <person name="Young S.K."/>
            <person name="Zeng Q."/>
            <person name="Gargeya S."/>
            <person name="Fitzgerald M."/>
            <person name="Haas B."/>
            <person name="Abouelleil A."/>
            <person name="Alvarado L."/>
            <person name="Arachchi H.M."/>
            <person name="Berlin A.M."/>
            <person name="Chapman S.B."/>
            <person name="Goldberg J."/>
            <person name="Griggs A."/>
            <person name="Gujja S."/>
            <person name="Hansen M."/>
            <person name="Howarth C."/>
            <person name="Imamovic A."/>
            <person name="Larimer J."/>
            <person name="McCowen C."/>
            <person name="Montmayeur A."/>
            <person name="Murphy C."/>
            <person name="Neiman D."/>
            <person name="Pearson M."/>
            <person name="Priest M."/>
            <person name="Roberts A."/>
            <person name="Saif S."/>
            <person name="Shea T."/>
            <person name="Sisk P."/>
            <person name="Sykes S."/>
            <person name="Wortman J."/>
            <person name="Nusbaum C."/>
            <person name="Birren B."/>
        </authorList>
    </citation>
    <scope>NUCLEOTIDE SEQUENCE [LARGE SCALE GENOMIC DNA]</scope>
    <source>
        <strain evidence="3 4">ATCC 51513</strain>
    </source>
</reference>
<dbReference type="HOGENOM" id="CLU_043034_1_1_11"/>
<dbReference type="Gene3D" id="1.10.30.50">
    <property type="match status" value="1"/>
</dbReference>
<organism evidence="2 5">
    <name type="scientific">Corynebacterium otitidis ATCC 51513</name>
    <dbReference type="NCBI Taxonomy" id="883169"/>
    <lineage>
        <taxon>Bacteria</taxon>
        <taxon>Bacillati</taxon>
        <taxon>Actinomycetota</taxon>
        <taxon>Actinomycetes</taxon>
        <taxon>Mycobacteriales</taxon>
        <taxon>Corynebacteriaceae</taxon>
        <taxon>Corynebacterium</taxon>
    </lineage>
</organism>
<dbReference type="Proteomes" id="UP000006078">
    <property type="component" value="Unassembled WGS sequence"/>
</dbReference>
<comment type="caution">
    <text evidence="2">The sequence shown here is derived from an EMBL/GenBank/DDBJ whole genome shotgun (WGS) entry which is preliminary data.</text>
</comment>
<accession>I7IWX3</accession>
<dbReference type="EMBL" id="AHAE01000040">
    <property type="protein sequence ID" value="EJZ82182.1"/>
    <property type="molecule type" value="Genomic_DNA"/>
</dbReference>
<evidence type="ECO:0000313" key="5">
    <source>
        <dbReference type="Proteomes" id="UP000011016"/>
    </source>
</evidence>
<name>I7IWX3_9CORY</name>
<feature type="domain" description="GmrSD restriction endonucleases C-terminal" evidence="1">
    <location>
        <begin position="119"/>
        <end position="199"/>
    </location>
</feature>
<dbReference type="EMBL" id="CAJZ01000091">
    <property type="protein sequence ID" value="CCI83323.1"/>
    <property type="molecule type" value="Genomic_DNA"/>
</dbReference>
<evidence type="ECO:0000259" key="1">
    <source>
        <dbReference type="Pfam" id="PF07510"/>
    </source>
</evidence>
<dbReference type="InterPro" id="IPR011089">
    <property type="entry name" value="GmrSD_C"/>
</dbReference>
<dbReference type="RefSeq" id="WP_004600838.1">
    <property type="nucleotide sequence ID" value="NZ_HF541866.1"/>
</dbReference>
<keyword evidence="4" id="KW-1185">Reference proteome</keyword>
<dbReference type="PANTHER" id="PTHR24094">
    <property type="entry name" value="SECRETED PROTEIN"/>
    <property type="match status" value="1"/>
</dbReference>
<dbReference type="PANTHER" id="PTHR24094:SF15">
    <property type="entry name" value="AMP-DEPENDENT SYNTHETASE_LIGASE DOMAIN-CONTAINING PROTEIN-RELATED"/>
    <property type="match status" value="1"/>
</dbReference>
<sequence length="218" mass="23029">MELSYRRAGALALGALTVAVALGELLGLAPHPSPGAGPPGGEGLPTPRVALAGAPEIAQRATVVGYERARFGAGWARHGPCTTREHVIETQWPGTTREPGGCRLSGPVAPDPYSGETTEVGDLDVDHVVPLSAAWDLGAHAWDDETRVRFANDPLNLVAVSARENRAKGDALPAEWMPPDKQAHCWYATRVAAVSATYDLPLPAADLRVLRRACHSGR</sequence>
<dbReference type="Pfam" id="PF07510">
    <property type="entry name" value="GmrSD_C"/>
    <property type="match status" value="1"/>
</dbReference>
<reference evidence="2 5" key="1">
    <citation type="journal article" date="2012" name="J. Bacteriol.">
        <title>Draft Genome Sequence of Turicella otitidis ATCC 51513, Isolated from Middle Ear Fluid from a Child with Otitis Media.</title>
        <authorList>
            <person name="Brinkrolf K."/>
            <person name="Schneider J."/>
            <person name="Knecht M."/>
            <person name="Ruckert C."/>
            <person name="Tauch A."/>
        </authorList>
    </citation>
    <scope>NUCLEOTIDE SEQUENCE [LARGE SCALE GENOMIC DNA]</scope>
    <source>
        <strain evidence="2 5">ATCC 51513</strain>
    </source>
</reference>